<feature type="transmembrane region" description="Helical" evidence="2">
    <location>
        <begin position="7"/>
        <end position="27"/>
    </location>
</feature>
<protein>
    <submittedName>
        <fullName evidence="3">Uncharacterized protein</fullName>
    </submittedName>
</protein>
<keyword evidence="2" id="KW-0472">Membrane</keyword>
<dbReference type="Proteomes" id="UP000824118">
    <property type="component" value="Unassembled WGS sequence"/>
</dbReference>
<keyword evidence="2" id="KW-1133">Transmembrane helix</keyword>
<feature type="transmembrane region" description="Helical" evidence="2">
    <location>
        <begin position="206"/>
        <end position="225"/>
    </location>
</feature>
<dbReference type="EMBL" id="DVNG01000112">
    <property type="protein sequence ID" value="HIU50846.1"/>
    <property type="molecule type" value="Genomic_DNA"/>
</dbReference>
<evidence type="ECO:0000313" key="3">
    <source>
        <dbReference type="EMBL" id="HIU50846.1"/>
    </source>
</evidence>
<organism evidence="3 4">
    <name type="scientific">Candidatus Limousia pullorum</name>
    <dbReference type="NCBI Taxonomy" id="2840860"/>
    <lineage>
        <taxon>Bacteria</taxon>
        <taxon>Bacillati</taxon>
        <taxon>Bacillota</taxon>
        <taxon>Clostridia</taxon>
        <taxon>Eubacteriales</taxon>
        <taxon>Oscillospiraceae</taxon>
        <taxon>Oscillospiraceae incertae sedis</taxon>
        <taxon>Candidatus Limousia</taxon>
    </lineage>
</organism>
<accession>A0A9D1LZN3</accession>
<keyword evidence="2" id="KW-0812">Transmembrane</keyword>
<reference evidence="3" key="1">
    <citation type="submission" date="2020-10" db="EMBL/GenBank/DDBJ databases">
        <authorList>
            <person name="Gilroy R."/>
        </authorList>
    </citation>
    <scope>NUCLEOTIDE SEQUENCE</scope>
    <source>
        <strain evidence="3">ChiGjej1B1-1684</strain>
    </source>
</reference>
<proteinExistence type="predicted"/>
<gene>
    <name evidence="3" type="ORF">IAD22_07520</name>
</gene>
<feature type="transmembrane region" description="Helical" evidence="2">
    <location>
        <begin position="174"/>
        <end position="194"/>
    </location>
</feature>
<feature type="region of interest" description="Disordered" evidence="1">
    <location>
        <begin position="360"/>
        <end position="383"/>
    </location>
</feature>
<feature type="transmembrane region" description="Helical" evidence="2">
    <location>
        <begin position="237"/>
        <end position="258"/>
    </location>
</feature>
<feature type="compositionally biased region" description="Basic and acidic residues" evidence="1">
    <location>
        <begin position="286"/>
        <end position="302"/>
    </location>
</feature>
<feature type="transmembrane region" description="Helical" evidence="2">
    <location>
        <begin position="33"/>
        <end position="60"/>
    </location>
</feature>
<feature type="transmembrane region" description="Helical" evidence="2">
    <location>
        <begin position="107"/>
        <end position="130"/>
    </location>
</feature>
<evidence type="ECO:0000256" key="2">
    <source>
        <dbReference type="SAM" id="Phobius"/>
    </source>
</evidence>
<comment type="caution">
    <text evidence="3">The sequence shown here is derived from an EMBL/GenBank/DDBJ whole genome shotgun (WGS) entry which is preliminary data.</text>
</comment>
<evidence type="ECO:0000256" key="1">
    <source>
        <dbReference type="SAM" id="MobiDB-lite"/>
    </source>
</evidence>
<evidence type="ECO:0000313" key="4">
    <source>
        <dbReference type="Proteomes" id="UP000824118"/>
    </source>
</evidence>
<feature type="transmembrane region" description="Helical" evidence="2">
    <location>
        <begin position="81"/>
        <end position="101"/>
    </location>
</feature>
<reference evidence="3" key="2">
    <citation type="journal article" date="2021" name="PeerJ">
        <title>Extensive microbial diversity within the chicken gut microbiome revealed by metagenomics and culture.</title>
        <authorList>
            <person name="Gilroy R."/>
            <person name="Ravi A."/>
            <person name="Getino M."/>
            <person name="Pursley I."/>
            <person name="Horton D.L."/>
            <person name="Alikhan N.F."/>
            <person name="Baker D."/>
            <person name="Gharbi K."/>
            <person name="Hall N."/>
            <person name="Watson M."/>
            <person name="Adriaenssens E.M."/>
            <person name="Foster-Nyarko E."/>
            <person name="Jarju S."/>
            <person name="Secka A."/>
            <person name="Antonio M."/>
            <person name="Oren A."/>
            <person name="Chaudhuri R.R."/>
            <person name="La Ragione R."/>
            <person name="Hildebrand F."/>
            <person name="Pallen M.J."/>
        </authorList>
    </citation>
    <scope>NUCLEOTIDE SEQUENCE</scope>
    <source>
        <strain evidence="3">ChiGjej1B1-1684</strain>
    </source>
</reference>
<dbReference type="AlphaFoldDB" id="A0A9D1LZN3"/>
<sequence>MKVKLSWIPFILFTPVLVGLALYTSIFPDAEQLFMGFGVSILPYAIAGVTLVMFLFCLLFKAIDRKTADYYVIKRNIPAGLFGLITAATIAAEGGISLLEAKSSGDISAYAVVYVVFTLLSALAIVIMSLMHLTKTTSSKGLSVYLLMPAIWSTIKLVNVFVNNAEISLANTDVLQLLTLIAVTLYFFFYAQLISAIRSKGTLKNTIVMGLISVSLLIASCAVPVYDIVVSGVIPEIFSLIPTIQNIALFFYIFSFVAELSSQALRKDEMKVVIAGGEAYDYDYDDKQQRKEEKRAKKEEKRNKKRNKNEEELQDFEDNKPIGSYGDGLSSADTVREQVVPSDYDDIYSEDDIISFSTESEIPQAGEAEAVSYETSDEVSDEDKLRLTEAVISEIEKENDENGEVVSDETEVDTDESIEDKMRRIDQLIFQLETDDSNV</sequence>
<feature type="transmembrane region" description="Helical" evidence="2">
    <location>
        <begin position="142"/>
        <end position="162"/>
    </location>
</feature>
<feature type="region of interest" description="Disordered" evidence="1">
    <location>
        <begin position="397"/>
        <end position="416"/>
    </location>
</feature>
<name>A0A9D1LZN3_9FIRM</name>
<feature type="region of interest" description="Disordered" evidence="1">
    <location>
        <begin position="286"/>
        <end position="333"/>
    </location>
</feature>